<proteinExistence type="predicted"/>
<dbReference type="Proteomes" id="UP000237846">
    <property type="component" value="Unassembled WGS sequence"/>
</dbReference>
<sequence>MPQTATAPGAMAGPVEAMDVTGGFRVLRD</sequence>
<reference evidence="1 2" key="1">
    <citation type="submission" date="2018-03" db="EMBL/GenBank/DDBJ databases">
        <title>Genomic Encyclopedia of Archaeal and Bacterial Type Strains, Phase II (KMG-II): from individual species to whole genera.</title>
        <authorList>
            <person name="Goeker M."/>
        </authorList>
    </citation>
    <scope>NUCLEOTIDE SEQUENCE [LARGE SCALE GENOMIC DNA]</scope>
    <source>
        <strain evidence="1 2">DSM 45601</strain>
    </source>
</reference>
<dbReference type="AlphaFoldDB" id="A0A2T0QE58"/>
<evidence type="ECO:0000313" key="2">
    <source>
        <dbReference type="Proteomes" id="UP000237846"/>
    </source>
</evidence>
<dbReference type="EMBL" id="PVZC01000001">
    <property type="protein sequence ID" value="PRY02160.1"/>
    <property type="molecule type" value="Genomic_DNA"/>
</dbReference>
<keyword evidence="2" id="KW-1185">Reference proteome</keyword>
<protein>
    <submittedName>
        <fullName evidence="1">Uncharacterized protein</fullName>
    </submittedName>
</protein>
<gene>
    <name evidence="1" type="ORF">CLV72_101761</name>
</gene>
<name>A0A2T0QE58_9ACTN</name>
<accession>A0A2T0QE58</accession>
<evidence type="ECO:0000313" key="1">
    <source>
        <dbReference type="EMBL" id="PRY02160.1"/>
    </source>
</evidence>
<comment type="caution">
    <text evidence="1">The sequence shown here is derived from an EMBL/GenBank/DDBJ whole genome shotgun (WGS) entry which is preliminary data.</text>
</comment>
<organism evidence="1 2">
    <name type="scientific">Allonocardiopsis opalescens</name>
    <dbReference type="NCBI Taxonomy" id="1144618"/>
    <lineage>
        <taxon>Bacteria</taxon>
        <taxon>Bacillati</taxon>
        <taxon>Actinomycetota</taxon>
        <taxon>Actinomycetes</taxon>
        <taxon>Streptosporangiales</taxon>
        <taxon>Allonocardiopsis</taxon>
    </lineage>
</organism>